<feature type="compositionally biased region" description="Basic and acidic residues" evidence="2">
    <location>
        <begin position="74"/>
        <end position="88"/>
    </location>
</feature>
<protein>
    <submittedName>
        <fullName evidence="3">Uncharacterized protein</fullName>
    </submittedName>
</protein>
<feature type="coiled-coil region" evidence="1">
    <location>
        <begin position="270"/>
        <end position="297"/>
    </location>
</feature>
<evidence type="ECO:0000256" key="1">
    <source>
        <dbReference type="SAM" id="Coils"/>
    </source>
</evidence>
<evidence type="ECO:0000256" key="2">
    <source>
        <dbReference type="SAM" id="MobiDB-lite"/>
    </source>
</evidence>
<feature type="compositionally biased region" description="Acidic residues" evidence="2">
    <location>
        <begin position="32"/>
        <end position="44"/>
    </location>
</feature>
<accession>A0A812YB59</accession>
<evidence type="ECO:0000313" key="3">
    <source>
        <dbReference type="EMBL" id="CAE7764052.1"/>
    </source>
</evidence>
<feature type="region of interest" description="Disordered" evidence="2">
    <location>
        <begin position="197"/>
        <end position="249"/>
    </location>
</feature>
<organism evidence="3 4">
    <name type="scientific">Symbiodinium necroappetens</name>
    <dbReference type="NCBI Taxonomy" id="1628268"/>
    <lineage>
        <taxon>Eukaryota</taxon>
        <taxon>Sar</taxon>
        <taxon>Alveolata</taxon>
        <taxon>Dinophyceae</taxon>
        <taxon>Suessiales</taxon>
        <taxon>Symbiodiniaceae</taxon>
        <taxon>Symbiodinium</taxon>
    </lineage>
</organism>
<sequence>MAGEMPSGFSGWSREQWAEWWSTGAGEAAATVDDEEEEEEDDAETAQHQGGGGKAKRRKRKRPKNRGEGQMNREWFRAKQDHQRRVQAEAQLDRMMERESLMLGEAWAAEILAEEKERQLAAATSTAAEMTAKAEGLGDDLRQAIRKQEDLRRLWLDAEQKVHNLSGMLQKQQQLNAERLTDVTAARACLEKVRKDMEGRERGAAAASGRQARPHVSSPKGFQGLQGRQGDEDSAPGESTVFGEKSRLEQELSQARKDLIMGKAGFITQVAAKEKTIQALKTEKEALANLVSEFERQFTRRER</sequence>
<proteinExistence type="predicted"/>
<dbReference type="EMBL" id="CAJNJA010040202">
    <property type="protein sequence ID" value="CAE7764052.1"/>
    <property type="molecule type" value="Genomic_DNA"/>
</dbReference>
<feature type="compositionally biased region" description="Basic residues" evidence="2">
    <location>
        <begin position="54"/>
        <end position="64"/>
    </location>
</feature>
<gene>
    <name evidence="3" type="ORF">SNEC2469_LOCUS22265</name>
</gene>
<evidence type="ECO:0000313" key="4">
    <source>
        <dbReference type="Proteomes" id="UP000601435"/>
    </source>
</evidence>
<reference evidence="3" key="1">
    <citation type="submission" date="2021-02" db="EMBL/GenBank/DDBJ databases">
        <authorList>
            <person name="Dougan E. K."/>
            <person name="Rhodes N."/>
            <person name="Thang M."/>
            <person name="Chan C."/>
        </authorList>
    </citation>
    <scope>NUCLEOTIDE SEQUENCE</scope>
</reference>
<keyword evidence="4" id="KW-1185">Reference proteome</keyword>
<dbReference type="AlphaFoldDB" id="A0A812YB59"/>
<keyword evidence="1" id="KW-0175">Coiled coil</keyword>
<feature type="region of interest" description="Disordered" evidence="2">
    <location>
        <begin position="1"/>
        <end position="88"/>
    </location>
</feature>
<name>A0A812YB59_9DINO</name>
<dbReference type="OrthoDB" id="430480at2759"/>
<comment type="caution">
    <text evidence="3">The sequence shown here is derived from an EMBL/GenBank/DDBJ whole genome shotgun (WGS) entry which is preliminary data.</text>
</comment>
<dbReference type="Proteomes" id="UP000601435">
    <property type="component" value="Unassembled WGS sequence"/>
</dbReference>